<evidence type="ECO:0000259" key="1">
    <source>
        <dbReference type="Pfam" id="PF03354"/>
    </source>
</evidence>
<dbReference type="InterPro" id="IPR046462">
    <property type="entry name" value="TerL_nuclease"/>
</dbReference>
<evidence type="ECO:0000313" key="4">
    <source>
        <dbReference type="Proteomes" id="UP000501648"/>
    </source>
</evidence>
<dbReference type="Proteomes" id="UP000501648">
    <property type="component" value="Chromosome"/>
</dbReference>
<dbReference type="InterPro" id="IPR027417">
    <property type="entry name" value="P-loop_NTPase"/>
</dbReference>
<sequence>MAGPDVRHACKRHLRDLKEGKKRGLRWDLEAANHAIAFFEEVLCLNGGSFEGSPFLLIGWQCFVVGSLFGWMGADGLRRFRVAYIETAKGSGKSPLAAGVGLFGLTADREQRAEVYAAATKKEQAQILFRDAIAMYEQSPQLAARLVTSGSKGKEFNLAYHATSSFFRTISADDGQSGPRPHMALIDEVHEHKSPLVIEMMRAGTKSRKQALIFMITNSGTDKRSVCWSYHEYGCKVAAGTEENDSFFAFICSLDAGDDPFQDESCWEKANPSLSVGIPGLKYLREQVTDARGMPSKEAIVRRLNFCQWTEADSPWISADVWFACQDEEKQPLEAFYGRAGVAGLDLSSTQDLTALVVALDPVPEDPVTRIIPYFWLPGDGLHMKAEKDRVPYLVWRDAGYLEALPGRAVDRLAVLNRAAALTASFDLRAIHCDRWRLEDFQHLINREGVALPPLLPFGQGFKDMAPAIDEFERMLLDQRLRHDGNPVMTWCAANAVLLTDPAGNRKIAKERATGRVDGMVAAVMAVGGTLGEPEDSGDLDDFLKNPIIA</sequence>
<accession>A0A6M3ZU56</accession>
<dbReference type="InterPro" id="IPR005021">
    <property type="entry name" value="Terminase_largesu-like"/>
</dbReference>
<reference evidence="3 4" key="1">
    <citation type="journal article" date="2012" name="J. Bacteriol.">
        <title>Genome sequence of the pathogenic Herbaspirillum seropedicae strain Os34, isolated from rice roots.</title>
        <authorList>
            <person name="Ye W."/>
            <person name="Ye S."/>
            <person name="Liu J."/>
            <person name="Chang S."/>
            <person name="Chen M."/>
            <person name="Zhu B."/>
            <person name="Guo L."/>
            <person name="An Q."/>
        </authorList>
    </citation>
    <scope>NUCLEOTIDE SEQUENCE [LARGE SCALE GENOMIC DNA]</scope>
    <source>
        <strain evidence="3 4">Os34</strain>
    </source>
</reference>
<feature type="domain" description="Terminase large subunit-like endonuclease" evidence="2">
    <location>
        <begin position="243"/>
        <end position="528"/>
    </location>
</feature>
<evidence type="ECO:0000313" key="3">
    <source>
        <dbReference type="EMBL" id="QJQ02118.1"/>
    </source>
</evidence>
<gene>
    <name evidence="3" type="ORF">C798_18330</name>
</gene>
<proteinExistence type="predicted"/>
<dbReference type="InterPro" id="IPR046461">
    <property type="entry name" value="TerL_ATPase"/>
</dbReference>
<name>A0A6M3ZU56_9BURK</name>
<dbReference type="AlphaFoldDB" id="A0A6M3ZU56"/>
<dbReference type="Gene3D" id="3.40.50.300">
    <property type="entry name" value="P-loop containing nucleotide triphosphate hydrolases"/>
    <property type="match status" value="1"/>
</dbReference>
<dbReference type="PANTHER" id="PTHR41287">
    <property type="match status" value="1"/>
</dbReference>
<organism evidence="3 4">
    <name type="scientific">Herbaspirillum rubrisubalbicans Os34</name>
    <dbReference type="NCBI Taxonomy" id="1235827"/>
    <lineage>
        <taxon>Bacteria</taxon>
        <taxon>Pseudomonadati</taxon>
        <taxon>Pseudomonadota</taxon>
        <taxon>Betaproteobacteria</taxon>
        <taxon>Burkholderiales</taxon>
        <taxon>Oxalobacteraceae</taxon>
        <taxon>Herbaspirillum</taxon>
    </lineage>
</organism>
<dbReference type="RefSeq" id="WP_017454756.1">
    <property type="nucleotide sequence ID" value="NZ_CP008956.1"/>
</dbReference>
<protein>
    <submittedName>
        <fullName evidence="3">Terminase large subunit</fullName>
    </submittedName>
</protein>
<dbReference type="Pfam" id="PF03354">
    <property type="entry name" value="TerL_ATPase"/>
    <property type="match status" value="1"/>
</dbReference>
<dbReference type="Pfam" id="PF20441">
    <property type="entry name" value="TerL_nuclease"/>
    <property type="match status" value="1"/>
</dbReference>
<dbReference type="EMBL" id="CP008956">
    <property type="protein sequence ID" value="QJQ02118.1"/>
    <property type="molecule type" value="Genomic_DNA"/>
</dbReference>
<dbReference type="PANTHER" id="PTHR41287:SF1">
    <property type="entry name" value="PROTEIN YMFN"/>
    <property type="match status" value="1"/>
</dbReference>
<feature type="domain" description="Terminase large subunit-like ATPase" evidence="1">
    <location>
        <begin position="60"/>
        <end position="233"/>
    </location>
</feature>
<evidence type="ECO:0000259" key="2">
    <source>
        <dbReference type="Pfam" id="PF20441"/>
    </source>
</evidence>
<dbReference type="GO" id="GO:0004519">
    <property type="term" value="F:endonuclease activity"/>
    <property type="evidence" value="ECO:0007669"/>
    <property type="project" value="InterPro"/>
</dbReference>